<comment type="caution">
    <text evidence="2">The sequence shown here is derived from an EMBL/GenBank/DDBJ whole genome shotgun (WGS) entry which is preliminary data.</text>
</comment>
<gene>
    <name evidence="2" type="ORF">J2S76_001202</name>
</gene>
<proteinExistence type="predicted"/>
<reference evidence="2 3" key="1">
    <citation type="submission" date="2023-07" db="EMBL/GenBank/DDBJ databases">
        <title>Genomic Encyclopedia of Type Strains, Phase IV (KMG-IV): sequencing the most valuable type-strain genomes for metagenomic binning, comparative biology and taxonomic classification.</title>
        <authorList>
            <person name="Goeker M."/>
        </authorList>
    </citation>
    <scope>NUCLEOTIDE SEQUENCE [LARGE SCALE GENOMIC DNA]</scope>
    <source>
        <strain evidence="2 3">DSM 1277</strain>
    </source>
</reference>
<evidence type="ECO:0000256" key="1">
    <source>
        <dbReference type="SAM" id="MobiDB-lite"/>
    </source>
</evidence>
<organism evidence="2 3">
    <name type="scientific">Ancylobacter vacuolatus</name>
    <dbReference type="NCBI Taxonomy" id="223389"/>
    <lineage>
        <taxon>Bacteria</taxon>
        <taxon>Pseudomonadati</taxon>
        <taxon>Pseudomonadota</taxon>
        <taxon>Alphaproteobacteria</taxon>
        <taxon>Hyphomicrobiales</taxon>
        <taxon>Xanthobacteraceae</taxon>
        <taxon>Ancylobacter</taxon>
    </lineage>
</organism>
<keyword evidence="3" id="KW-1185">Reference proteome</keyword>
<dbReference type="Proteomes" id="UP001238467">
    <property type="component" value="Unassembled WGS sequence"/>
</dbReference>
<accession>A0ABU0DEE5</accession>
<evidence type="ECO:0000313" key="3">
    <source>
        <dbReference type="Proteomes" id="UP001238467"/>
    </source>
</evidence>
<dbReference type="EMBL" id="JAUSUH010000002">
    <property type="protein sequence ID" value="MDQ0346785.1"/>
    <property type="molecule type" value="Genomic_DNA"/>
</dbReference>
<sequence>MGDDVNEDRTSEADRRAAHWVARLDGRPLDDAERDAFRDRRCAPALPHRFFAGAFPRHLVGIRFEHLGSTPIRLPTLSKDASAPGCPELPTRPKPL</sequence>
<name>A0ABU0DEE5_9HYPH</name>
<evidence type="ECO:0000313" key="2">
    <source>
        <dbReference type="EMBL" id="MDQ0346785.1"/>
    </source>
</evidence>
<protein>
    <submittedName>
        <fullName evidence="2">Uncharacterized protein</fullName>
    </submittedName>
</protein>
<feature type="region of interest" description="Disordered" evidence="1">
    <location>
        <begin position="73"/>
        <end position="96"/>
    </location>
</feature>
<dbReference type="RefSeq" id="WP_307058467.1">
    <property type="nucleotide sequence ID" value="NZ_JAUSUH010000002.1"/>
</dbReference>